<dbReference type="SUPFAM" id="SSF52540">
    <property type="entry name" value="P-loop containing nucleoside triphosphate hydrolases"/>
    <property type="match status" value="1"/>
</dbReference>
<dbReference type="InterPro" id="IPR003593">
    <property type="entry name" value="AAA+_ATPase"/>
</dbReference>
<dbReference type="GO" id="GO:0015833">
    <property type="term" value="P:peptide transport"/>
    <property type="evidence" value="ECO:0007669"/>
    <property type="project" value="InterPro"/>
</dbReference>
<name>A0A7C4NN48_9CREN</name>
<dbReference type="CDD" id="cd03257">
    <property type="entry name" value="ABC_NikE_OppD_transporters"/>
    <property type="match status" value="1"/>
</dbReference>
<evidence type="ECO:0000259" key="4">
    <source>
        <dbReference type="PROSITE" id="PS50893"/>
    </source>
</evidence>
<protein>
    <submittedName>
        <fullName evidence="6">ABC transporter ATP-binding protein</fullName>
    </submittedName>
</protein>
<dbReference type="Pfam" id="PF08352">
    <property type="entry name" value="oligo_HPY"/>
    <property type="match status" value="1"/>
</dbReference>
<dbReference type="InterPro" id="IPR013563">
    <property type="entry name" value="Oligopep_ABC_C"/>
</dbReference>
<dbReference type="InterPro" id="IPR017871">
    <property type="entry name" value="ABC_transporter-like_CS"/>
</dbReference>
<evidence type="ECO:0000313" key="5">
    <source>
        <dbReference type="EMBL" id="HGQ35299.1"/>
    </source>
</evidence>
<dbReference type="PROSITE" id="PS00211">
    <property type="entry name" value="ABC_TRANSPORTER_1"/>
    <property type="match status" value="1"/>
</dbReference>
<comment type="caution">
    <text evidence="6">The sequence shown here is derived from an EMBL/GenBank/DDBJ whole genome shotgun (WGS) entry which is preliminary data.</text>
</comment>
<dbReference type="NCBIfam" id="TIGR01727">
    <property type="entry name" value="oligo_HPY"/>
    <property type="match status" value="1"/>
</dbReference>
<dbReference type="EMBL" id="DTCK01000009">
    <property type="protein sequence ID" value="HGQ35299.1"/>
    <property type="molecule type" value="Genomic_DNA"/>
</dbReference>
<accession>A0A7C4NN48</accession>
<dbReference type="GO" id="GO:0016887">
    <property type="term" value="F:ATP hydrolysis activity"/>
    <property type="evidence" value="ECO:0007669"/>
    <property type="project" value="InterPro"/>
</dbReference>
<organism evidence="6">
    <name type="scientific">Ignisphaera aggregans</name>
    <dbReference type="NCBI Taxonomy" id="334771"/>
    <lineage>
        <taxon>Archaea</taxon>
        <taxon>Thermoproteota</taxon>
        <taxon>Thermoprotei</taxon>
        <taxon>Desulfurococcales</taxon>
        <taxon>Desulfurococcaceae</taxon>
        <taxon>Ignisphaera</taxon>
    </lineage>
</organism>
<evidence type="ECO:0000313" key="6">
    <source>
        <dbReference type="EMBL" id="HGQ64668.1"/>
    </source>
</evidence>
<dbReference type="Pfam" id="PF00005">
    <property type="entry name" value="ABC_tran"/>
    <property type="match status" value="1"/>
</dbReference>
<reference evidence="6" key="1">
    <citation type="journal article" date="2020" name="mSystems">
        <title>Genome- and Community-Level Interaction Insights into Carbon Utilization and Element Cycling Functions of Hydrothermarchaeota in Hydrothermal Sediment.</title>
        <authorList>
            <person name="Zhou Z."/>
            <person name="Liu Y."/>
            <person name="Xu W."/>
            <person name="Pan J."/>
            <person name="Luo Z.H."/>
            <person name="Li M."/>
        </authorList>
    </citation>
    <scope>NUCLEOTIDE SEQUENCE [LARGE SCALE GENOMIC DNA]</scope>
    <source>
        <strain evidence="6">SpSt-637</strain>
        <strain evidence="5">SpSt-667</strain>
    </source>
</reference>
<dbReference type="InterPro" id="IPR003439">
    <property type="entry name" value="ABC_transporter-like_ATP-bd"/>
</dbReference>
<sequence>MSLKSLLELEDVKAYYRQVIGPRIRVVKAVDGVFLRIYEREVVGIVGESGCGKSTLANVIMMNIKPPLRFVEGFIKLYTSQGVLNLEKLTKNYLKSSVWGKEIAIVPQSALNALMPTLKIKRIIYDVLRSHLHDIDMDKVVDLASKRFKELGLPEIALDMYPFELSGGMRQRAVIAISTLLNPRILIADEPTSALDVVTQKMVLKTFRDVFDKEIIKSIIFISHDIATVRQIATRMVVMYAGKIIEDGPTEDLISKPLHPYSDGLINSVLTPEEEVRKRGLRYIPGHPPDLSNPPPGCRFHPRCPHALDICRKEEPPMVRVNANRFVSCWLYVKR</sequence>
<gene>
    <name evidence="6" type="ORF">ENU08_05430</name>
    <name evidence="5" type="ORF">ENU41_01290</name>
</gene>
<dbReference type="Gene3D" id="3.40.50.300">
    <property type="entry name" value="P-loop containing nucleotide triphosphate hydrolases"/>
    <property type="match status" value="1"/>
</dbReference>
<dbReference type="PANTHER" id="PTHR43067:SF3">
    <property type="entry name" value="MALTOSE ABC TRANSPORTER, ATP-BINDING PROTEIN"/>
    <property type="match status" value="1"/>
</dbReference>
<evidence type="ECO:0000256" key="2">
    <source>
        <dbReference type="ARBA" id="ARBA00022741"/>
    </source>
</evidence>
<dbReference type="EMBL" id="DTBD01000047">
    <property type="protein sequence ID" value="HGQ64668.1"/>
    <property type="molecule type" value="Genomic_DNA"/>
</dbReference>
<keyword evidence="3 6" id="KW-0067">ATP-binding</keyword>
<proteinExistence type="predicted"/>
<evidence type="ECO:0000256" key="1">
    <source>
        <dbReference type="ARBA" id="ARBA00022448"/>
    </source>
</evidence>
<dbReference type="PROSITE" id="PS50893">
    <property type="entry name" value="ABC_TRANSPORTER_2"/>
    <property type="match status" value="1"/>
</dbReference>
<keyword evidence="2" id="KW-0547">Nucleotide-binding</keyword>
<keyword evidence="1" id="KW-0813">Transport</keyword>
<dbReference type="InterPro" id="IPR027417">
    <property type="entry name" value="P-loop_NTPase"/>
</dbReference>
<dbReference type="GO" id="GO:0005524">
    <property type="term" value="F:ATP binding"/>
    <property type="evidence" value="ECO:0007669"/>
    <property type="project" value="UniProtKB-KW"/>
</dbReference>
<feature type="domain" description="ABC transporter" evidence="4">
    <location>
        <begin position="7"/>
        <end position="266"/>
    </location>
</feature>
<dbReference type="PANTHER" id="PTHR43067">
    <property type="entry name" value="OLIGOPEPTIDE/DIPEPTIDE ABC TRANSPORTER, ATPASE SUBUNIT"/>
    <property type="match status" value="1"/>
</dbReference>
<dbReference type="AlphaFoldDB" id="A0A7C4NN48"/>
<evidence type="ECO:0000256" key="3">
    <source>
        <dbReference type="ARBA" id="ARBA00022840"/>
    </source>
</evidence>
<dbReference type="SMART" id="SM00382">
    <property type="entry name" value="AAA"/>
    <property type="match status" value="1"/>
</dbReference>